<dbReference type="EMBL" id="JAKMXF010000222">
    <property type="protein sequence ID" value="KAI6654649.1"/>
    <property type="molecule type" value="Genomic_DNA"/>
</dbReference>
<dbReference type="Gene3D" id="1.10.10.570">
    <property type="entry name" value="Winged helix' DNA-binding domain. Chain C. Domain 1"/>
    <property type="match status" value="1"/>
</dbReference>
<evidence type="ECO:0000313" key="8">
    <source>
        <dbReference type="EMBL" id="KAI6654649.1"/>
    </source>
</evidence>
<dbReference type="InterPro" id="IPR036390">
    <property type="entry name" value="WH_DNA-bd_sf"/>
</dbReference>
<dbReference type="FunFam" id="1.10.10.10:FF:000141">
    <property type="entry name" value="vacuolar protein-sorting-associated protein 25"/>
    <property type="match status" value="1"/>
</dbReference>
<proteinExistence type="inferred from homology"/>
<keyword evidence="5" id="KW-0963">Cytoplasm</keyword>
<keyword evidence="9" id="KW-1185">Reference proteome</keyword>
<dbReference type="Pfam" id="PF05871">
    <property type="entry name" value="ESCRT-II"/>
    <property type="match status" value="1"/>
</dbReference>
<dbReference type="GO" id="GO:0016236">
    <property type="term" value="P:macroautophagy"/>
    <property type="evidence" value="ECO:0007669"/>
    <property type="project" value="UniProtKB-ARBA"/>
</dbReference>
<evidence type="ECO:0000256" key="4">
    <source>
        <dbReference type="ARBA" id="ARBA00022448"/>
    </source>
</evidence>
<reference evidence="8 9" key="1">
    <citation type="journal article" date="2023" name="BMC Biol.">
        <title>The compact genome of the sponge Oopsacas minuta (Hexactinellida) is lacking key metazoan core genes.</title>
        <authorList>
            <person name="Santini S."/>
            <person name="Schenkelaars Q."/>
            <person name="Jourda C."/>
            <person name="Duchesne M."/>
            <person name="Belahbib H."/>
            <person name="Rocher C."/>
            <person name="Selva M."/>
            <person name="Riesgo A."/>
            <person name="Vervoort M."/>
            <person name="Leys S.P."/>
            <person name="Kodjabachian L."/>
            <person name="Le Bivic A."/>
            <person name="Borchiellini C."/>
            <person name="Claverie J.M."/>
            <person name="Renard E."/>
        </authorList>
    </citation>
    <scope>NUCLEOTIDE SEQUENCE [LARGE SCALE GENOMIC DNA]</scope>
    <source>
        <strain evidence="8">SPO-2</strain>
    </source>
</reference>
<comment type="caution">
    <text evidence="8">The sequence shown here is derived from an EMBL/GenBank/DDBJ whole genome shotgun (WGS) entry which is preliminary data.</text>
</comment>
<gene>
    <name evidence="8" type="ORF">LOD99_1043</name>
</gene>
<evidence type="ECO:0000256" key="2">
    <source>
        <dbReference type="ARBA" id="ARBA00009674"/>
    </source>
</evidence>
<dbReference type="PANTHER" id="PTHR13149">
    <property type="entry name" value="VACUOLAR PROTEIN SORTING-ASSOCIATED PROTEIN VPS25"/>
    <property type="match status" value="1"/>
</dbReference>
<organism evidence="8 9">
    <name type="scientific">Oopsacas minuta</name>
    <dbReference type="NCBI Taxonomy" id="111878"/>
    <lineage>
        <taxon>Eukaryota</taxon>
        <taxon>Metazoa</taxon>
        <taxon>Porifera</taxon>
        <taxon>Hexactinellida</taxon>
        <taxon>Hexasterophora</taxon>
        <taxon>Lyssacinosida</taxon>
        <taxon>Leucopsacidae</taxon>
        <taxon>Oopsacas</taxon>
    </lineage>
</organism>
<protein>
    <recommendedName>
        <fullName evidence="3">Vacuolar protein-sorting-associated protein 25</fullName>
    </recommendedName>
    <alternativeName>
        <fullName evidence="7">ESCRT-II complex subunit VPS25</fullName>
    </alternativeName>
</protein>
<dbReference type="GO" id="GO:0005198">
    <property type="term" value="F:structural molecule activity"/>
    <property type="evidence" value="ECO:0007669"/>
    <property type="project" value="TreeGrafter"/>
</dbReference>
<dbReference type="Gene3D" id="1.10.10.10">
    <property type="entry name" value="Winged helix-like DNA-binding domain superfamily/Winged helix DNA-binding domain"/>
    <property type="match status" value="1"/>
</dbReference>
<evidence type="ECO:0000256" key="5">
    <source>
        <dbReference type="ARBA" id="ARBA00022490"/>
    </source>
</evidence>
<dbReference type="Proteomes" id="UP001165289">
    <property type="component" value="Unassembled WGS sequence"/>
</dbReference>
<sequence length="186" mass="21472">MASQSSSEFEWPVLYNYPPFYTLQTNLDTRAKQIDAWCNLILNYFKYNKLYVLDLTEALASSPLFVNSQLNRILSRETASLILNTLDSRGNLEWQDKEKDRCLVMWRTPKEWGALIYQWASDNAFINTVCTVYELHSGDDTINEEFYGLELIMVVKALQTLQNDGKAQIIQRSNPDMSDAGVKFFG</sequence>
<dbReference type="FunFam" id="1.10.10.570:FF:000003">
    <property type="entry name" value="Vacuolar protein-sorting-associated protein 25"/>
    <property type="match status" value="1"/>
</dbReference>
<evidence type="ECO:0000256" key="1">
    <source>
        <dbReference type="ARBA" id="ARBA00004496"/>
    </source>
</evidence>
<evidence type="ECO:0000313" key="9">
    <source>
        <dbReference type="Proteomes" id="UP001165289"/>
    </source>
</evidence>
<dbReference type="GO" id="GO:0043328">
    <property type="term" value="P:protein transport to vacuole involved in ubiquitin-dependent protein catabolic process via the multivesicular body sorting pathway"/>
    <property type="evidence" value="ECO:0007669"/>
    <property type="project" value="TreeGrafter"/>
</dbReference>
<dbReference type="GO" id="GO:0000814">
    <property type="term" value="C:ESCRT II complex"/>
    <property type="evidence" value="ECO:0007669"/>
    <property type="project" value="InterPro"/>
</dbReference>
<keyword evidence="4" id="KW-0813">Transport</keyword>
<dbReference type="InterPro" id="IPR014041">
    <property type="entry name" value="ESCRT-II_cplx_Vps25-sub_N"/>
</dbReference>
<comment type="similarity">
    <text evidence="2">Belongs to the VPS25 family.</text>
</comment>
<evidence type="ECO:0000256" key="3">
    <source>
        <dbReference type="ARBA" id="ARBA00017934"/>
    </source>
</evidence>
<accession>A0AAV7K243</accession>
<name>A0AAV7K243_9METZ</name>
<dbReference type="SUPFAM" id="SSF46785">
    <property type="entry name" value="Winged helix' DNA-binding domain"/>
    <property type="match status" value="2"/>
</dbReference>
<dbReference type="PANTHER" id="PTHR13149:SF0">
    <property type="entry name" value="VACUOLAR PROTEIN-SORTING-ASSOCIATED PROTEIN 25"/>
    <property type="match status" value="1"/>
</dbReference>
<evidence type="ECO:0000256" key="7">
    <source>
        <dbReference type="ARBA" id="ARBA00030094"/>
    </source>
</evidence>
<dbReference type="AlphaFoldDB" id="A0AAV7K243"/>
<keyword evidence="6" id="KW-0653">Protein transport</keyword>
<comment type="subcellular location">
    <subcellularLocation>
        <location evidence="1">Cytoplasm</location>
    </subcellularLocation>
</comment>
<dbReference type="InterPro" id="IPR008570">
    <property type="entry name" value="ESCRT-II_cplx_Vps25-sub"/>
</dbReference>
<dbReference type="GO" id="GO:0042803">
    <property type="term" value="F:protein homodimerization activity"/>
    <property type="evidence" value="ECO:0007669"/>
    <property type="project" value="TreeGrafter"/>
</dbReference>
<dbReference type="InterPro" id="IPR036388">
    <property type="entry name" value="WH-like_DNA-bd_sf"/>
</dbReference>
<evidence type="ECO:0000256" key="6">
    <source>
        <dbReference type="ARBA" id="ARBA00022927"/>
    </source>
</evidence>